<evidence type="ECO:0000259" key="1">
    <source>
        <dbReference type="Pfam" id="PF03721"/>
    </source>
</evidence>
<sequence>MGKDGTADLSAVDAVVNEVRGELPLGCVVVNKSTVPQGTAMRMQELLARPDVAVVSNPGFLRACGVPKVSRVV</sequence>
<dbReference type="SUPFAM" id="SSF51735">
    <property type="entry name" value="NAD(P)-binding Rossmann-fold domains"/>
    <property type="match status" value="1"/>
</dbReference>
<dbReference type="InterPro" id="IPR036291">
    <property type="entry name" value="NAD(P)-bd_dom_sf"/>
</dbReference>
<dbReference type="PANTHER" id="PTHR43750">
    <property type="entry name" value="UDP-GLUCOSE 6-DEHYDROGENASE TUAD"/>
    <property type="match status" value="1"/>
</dbReference>
<evidence type="ECO:0000313" key="3">
    <source>
        <dbReference type="Proteomes" id="UP000192674"/>
    </source>
</evidence>
<dbReference type="InterPro" id="IPR001732">
    <property type="entry name" value="UDP-Glc/GDP-Man_DH_N"/>
</dbReference>
<keyword evidence="3" id="KW-1185">Reference proteome</keyword>
<protein>
    <submittedName>
        <fullName evidence="2">UDP-glucose/GDP-mannose dehydrogenase family, NAD binding domain</fullName>
    </submittedName>
</protein>
<gene>
    <name evidence="2" type="ORF">SAMN05661093_10855</name>
</gene>
<name>A0A1Y5YD44_KIBAR</name>
<dbReference type="Pfam" id="PF03721">
    <property type="entry name" value="UDPG_MGDP_dh_N"/>
    <property type="match status" value="1"/>
</dbReference>
<organism evidence="2 3">
    <name type="scientific">Kibdelosporangium aridum</name>
    <dbReference type="NCBI Taxonomy" id="2030"/>
    <lineage>
        <taxon>Bacteria</taxon>
        <taxon>Bacillati</taxon>
        <taxon>Actinomycetota</taxon>
        <taxon>Actinomycetes</taxon>
        <taxon>Pseudonocardiales</taxon>
        <taxon>Pseudonocardiaceae</taxon>
        <taxon>Kibdelosporangium</taxon>
    </lineage>
</organism>
<dbReference type="Proteomes" id="UP000192674">
    <property type="component" value="Unassembled WGS sequence"/>
</dbReference>
<evidence type="ECO:0000313" key="2">
    <source>
        <dbReference type="EMBL" id="SMD27252.1"/>
    </source>
</evidence>
<reference evidence="2 3" key="1">
    <citation type="submission" date="2017-04" db="EMBL/GenBank/DDBJ databases">
        <authorList>
            <person name="Afonso C.L."/>
            <person name="Miller P.J."/>
            <person name="Scott M.A."/>
            <person name="Spackman E."/>
            <person name="Goraichik I."/>
            <person name="Dimitrov K.M."/>
            <person name="Suarez D.L."/>
            <person name="Swayne D.E."/>
        </authorList>
    </citation>
    <scope>NUCLEOTIDE SEQUENCE [LARGE SCALE GENOMIC DNA]</scope>
    <source>
        <strain evidence="2 3">DSM 43828</strain>
    </source>
</reference>
<dbReference type="GO" id="GO:0016616">
    <property type="term" value="F:oxidoreductase activity, acting on the CH-OH group of donors, NAD or NADP as acceptor"/>
    <property type="evidence" value="ECO:0007669"/>
    <property type="project" value="InterPro"/>
</dbReference>
<feature type="domain" description="UDP-glucose/GDP-mannose dehydrogenase N-terminal" evidence="1">
    <location>
        <begin position="3"/>
        <end position="62"/>
    </location>
</feature>
<dbReference type="Gene3D" id="3.40.50.720">
    <property type="entry name" value="NAD(P)-binding Rossmann-like Domain"/>
    <property type="match status" value="1"/>
</dbReference>
<proteinExistence type="predicted"/>
<dbReference type="EMBL" id="FWXV01000022">
    <property type="protein sequence ID" value="SMD27252.1"/>
    <property type="molecule type" value="Genomic_DNA"/>
</dbReference>
<accession>A0A1Y5YD44</accession>
<dbReference type="PANTHER" id="PTHR43750:SF3">
    <property type="entry name" value="UDP-GLUCOSE 6-DEHYDROGENASE TUAD"/>
    <property type="match status" value="1"/>
</dbReference>
<dbReference type="AlphaFoldDB" id="A0A1Y5YD44"/>
<dbReference type="GO" id="GO:0051287">
    <property type="term" value="F:NAD binding"/>
    <property type="evidence" value="ECO:0007669"/>
    <property type="project" value="InterPro"/>
</dbReference>